<keyword evidence="1" id="KW-0175">Coiled coil</keyword>
<feature type="coiled-coil region" evidence="1">
    <location>
        <begin position="226"/>
        <end position="253"/>
    </location>
</feature>
<accession>A0A9D4S870</accession>
<feature type="coiled-coil region" evidence="1">
    <location>
        <begin position="93"/>
        <end position="153"/>
    </location>
</feature>
<gene>
    <name evidence="2" type="ORF">DPMN_018246</name>
</gene>
<dbReference type="Proteomes" id="UP000828390">
    <property type="component" value="Unassembled WGS sequence"/>
</dbReference>
<proteinExistence type="predicted"/>
<keyword evidence="3" id="KW-1185">Reference proteome</keyword>
<feature type="coiled-coil region" evidence="1">
    <location>
        <begin position="7"/>
        <end position="52"/>
    </location>
</feature>
<reference evidence="2" key="2">
    <citation type="submission" date="2020-11" db="EMBL/GenBank/DDBJ databases">
        <authorList>
            <person name="McCartney M.A."/>
            <person name="Auch B."/>
            <person name="Kono T."/>
            <person name="Mallez S."/>
            <person name="Becker A."/>
            <person name="Gohl D.M."/>
            <person name="Silverstein K.A.T."/>
            <person name="Koren S."/>
            <person name="Bechman K.B."/>
            <person name="Herman A."/>
            <person name="Abrahante J.E."/>
            <person name="Garbe J."/>
        </authorList>
    </citation>
    <scope>NUCLEOTIDE SEQUENCE</scope>
    <source>
        <strain evidence="2">Duluth1</strain>
        <tissue evidence="2">Whole animal</tissue>
    </source>
</reference>
<comment type="caution">
    <text evidence="2">The sequence shown here is derived from an EMBL/GenBank/DDBJ whole genome shotgun (WGS) entry which is preliminary data.</text>
</comment>
<evidence type="ECO:0000256" key="1">
    <source>
        <dbReference type="SAM" id="Coils"/>
    </source>
</evidence>
<name>A0A9D4S870_DREPO</name>
<dbReference type="EMBL" id="JAIWYP010000001">
    <property type="protein sequence ID" value="KAH3894088.1"/>
    <property type="molecule type" value="Genomic_DNA"/>
</dbReference>
<protein>
    <submittedName>
        <fullName evidence="2">Uncharacterized protein</fullName>
    </submittedName>
</protein>
<evidence type="ECO:0000313" key="2">
    <source>
        <dbReference type="EMBL" id="KAH3894088.1"/>
    </source>
</evidence>
<sequence length="264" mass="30792">ANLRACNEELRLHVTDLQRELELQRNTNSIADREKDEALSTLKRQLEREKEEEMMRLKERLVRGLATSEHRSPVYTPDNDIAARQQFKSYPNERQLRLVSDQQQLDLERLEREISKLAMNQGASGDLDYAKRLSQLHSKVKQLQSDNTTLRRAKLNSSSSNPDLMAMDDLPNHRAYKVRSPSPTRDMQRLASNLELRAKEHDYETEALTEHQRRNRDIMSRKMAEMSKLQNTLTNQAKELIQLEKAYTQLNQSATSPRPRSALR</sequence>
<organism evidence="2 3">
    <name type="scientific">Dreissena polymorpha</name>
    <name type="common">Zebra mussel</name>
    <name type="synonym">Mytilus polymorpha</name>
    <dbReference type="NCBI Taxonomy" id="45954"/>
    <lineage>
        <taxon>Eukaryota</taxon>
        <taxon>Metazoa</taxon>
        <taxon>Spiralia</taxon>
        <taxon>Lophotrochozoa</taxon>
        <taxon>Mollusca</taxon>
        <taxon>Bivalvia</taxon>
        <taxon>Autobranchia</taxon>
        <taxon>Heteroconchia</taxon>
        <taxon>Euheterodonta</taxon>
        <taxon>Imparidentia</taxon>
        <taxon>Neoheterodontei</taxon>
        <taxon>Myida</taxon>
        <taxon>Dreissenoidea</taxon>
        <taxon>Dreissenidae</taxon>
        <taxon>Dreissena</taxon>
    </lineage>
</organism>
<dbReference type="AlphaFoldDB" id="A0A9D4S870"/>
<evidence type="ECO:0000313" key="3">
    <source>
        <dbReference type="Proteomes" id="UP000828390"/>
    </source>
</evidence>
<reference evidence="2" key="1">
    <citation type="journal article" date="2019" name="bioRxiv">
        <title>The Genome of the Zebra Mussel, Dreissena polymorpha: A Resource for Invasive Species Research.</title>
        <authorList>
            <person name="McCartney M.A."/>
            <person name="Auch B."/>
            <person name="Kono T."/>
            <person name="Mallez S."/>
            <person name="Zhang Y."/>
            <person name="Obille A."/>
            <person name="Becker A."/>
            <person name="Abrahante J.E."/>
            <person name="Garbe J."/>
            <person name="Badalamenti J.P."/>
            <person name="Herman A."/>
            <person name="Mangelson H."/>
            <person name="Liachko I."/>
            <person name="Sullivan S."/>
            <person name="Sone E.D."/>
            <person name="Koren S."/>
            <person name="Silverstein K.A.T."/>
            <person name="Beckman K.B."/>
            <person name="Gohl D.M."/>
        </authorList>
    </citation>
    <scope>NUCLEOTIDE SEQUENCE</scope>
    <source>
        <strain evidence="2">Duluth1</strain>
        <tissue evidence="2">Whole animal</tissue>
    </source>
</reference>
<feature type="non-terminal residue" evidence="2">
    <location>
        <position position="264"/>
    </location>
</feature>